<dbReference type="SUPFAM" id="SSF102588">
    <property type="entry name" value="LmbE-like"/>
    <property type="match status" value="1"/>
</dbReference>
<proteinExistence type="predicted"/>
<dbReference type="Pfam" id="PF02585">
    <property type="entry name" value="PIG-L"/>
    <property type="match status" value="1"/>
</dbReference>
<reference evidence="3" key="1">
    <citation type="journal article" date="2019" name="Int. J. Syst. Evol. Microbiol.">
        <title>The Global Catalogue of Microorganisms (GCM) 10K type strain sequencing project: providing services to taxonomists for standard genome sequencing and annotation.</title>
        <authorList>
            <consortium name="The Broad Institute Genomics Platform"/>
            <consortium name="The Broad Institute Genome Sequencing Center for Infectious Disease"/>
            <person name="Wu L."/>
            <person name="Ma J."/>
        </authorList>
    </citation>
    <scope>NUCLEOTIDE SEQUENCE [LARGE SCALE GENOMIC DNA]</scope>
    <source>
        <strain evidence="3">KCTC 33792</strain>
    </source>
</reference>
<dbReference type="Proteomes" id="UP001597520">
    <property type="component" value="Unassembled WGS sequence"/>
</dbReference>
<organism evidence="2 3">
    <name type="scientific">Salibacterium lacus</name>
    <dbReference type="NCBI Taxonomy" id="1898109"/>
    <lineage>
        <taxon>Bacteria</taxon>
        <taxon>Bacillati</taxon>
        <taxon>Bacillota</taxon>
        <taxon>Bacilli</taxon>
        <taxon>Bacillales</taxon>
        <taxon>Bacillaceae</taxon>
    </lineage>
</organism>
<accession>A0ABW5T2M0</accession>
<evidence type="ECO:0000313" key="3">
    <source>
        <dbReference type="Proteomes" id="UP001597520"/>
    </source>
</evidence>
<protein>
    <submittedName>
        <fullName evidence="2">PIG-L deacetylase family protein</fullName>
        <ecNumber evidence="2">3.5.1.-</ecNumber>
    </submittedName>
</protein>
<dbReference type="GO" id="GO:0016787">
    <property type="term" value="F:hydrolase activity"/>
    <property type="evidence" value="ECO:0007669"/>
    <property type="project" value="UniProtKB-KW"/>
</dbReference>
<keyword evidence="3" id="KW-1185">Reference proteome</keyword>
<dbReference type="PANTHER" id="PTHR12993:SF11">
    <property type="entry name" value="N-ACETYLGLUCOSAMINYL-PHOSPHATIDYLINOSITOL DE-N-ACETYLASE"/>
    <property type="match status" value="1"/>
</dbReference>
<dbReference type="RefSeq" id="WP_380712867.1">
    <property type="nucleotide sequence ID" value="NZ_JBHUML010000002.1"/>
</dbReference>
<keyword evidence="2" id="KW-0378">Hydrolase</keyword>
<dbReference type="InterPro" id="IPR024078">
    <property type="entry name" value="LmbE-like_dom_sf"/>
</dbReference>
<comment type="cofactor">
    <cofactor evidence="1">
        <name>Zn(2+)</name>
        <dbReference type="ChEBI" id="CHEBI:29105"/>
    </cofactor>
</comment>
<dbReference type="InterPro" id="IPR003737">
    <property type="entry name" value="GlcNAc_PI_deacetylase-related"/>
</dbReference>
<dbReference type="PANTHER" id="PTHR12993">
    <property type="entry name" value="N-ACETYLGLUCOSAMINYL-PHOSPHATIDYLINOSITOL DE-N-ACETYLASE-RELATED"/>
    <property type="match status" value="1"/>
</dbReference>
<sequence>MKERVMMITPHPDDETLGCGGSLLQHRDNNDDIQWVIFTDMSEDYSAVLRNNREEEIKRAAEEYQFSKLHKLNFPAASLDETELKEMISGVADIFQQEQPTTIYLPYRYDTHTDHCRVYDAVMACTKWFRFPSIKSVLAYETLSETNFSHDPAVNGFHPNVFKNITPYLDKKIEIMNIYESEIKPHPFPRSDKAIRSLAYLRGSASGFEAAEAFMLIKERRE</sequence>
<gene>
    <name evidence="2" type="ORF">ACFSUB_09060</name>
</gene>
<dbReference type="EMBL" id="JBHUML010000002">
    <property type="protein sequence ID" value="MFD2705617.1"/>
    <property type="molecule type" value="Genomic_DNA"/>
</dbReference>
<dbReference type="Gene3D" id="3.40.50.10320">
    <property type="entry name" value="LmbE-like"/>
    <property type="match status" value="1"/>
</dbReference>
<evidence type="ECO:0000313" key="2">
    <source>
        <dbReference type="EMBL" id="MFD2705617.1"/>
    </source>
</evidence>
<dbReference type="EC" id="3.5.1.-" evidence="2"/>
<name>A0ABW5T2M0_9BACI</name>
<comment type="caution">
    <text evidence="2">The sequence shown here is derived from an EMBL/GenBank/DDBJ whole genome shotgun (WGS) entry which is preliminary data.</text>
</comment>
<evidence type="ECO:0000256" key="1">
    <source>
        <dbReference type="ARBA" id="ARBA00001947"/>
    </source>
</evidence>